<feature type="transmembrane region" description="Helical" evidence="2">
    <location>
        <begin position="38"/>
        <end position="59"/>
    </location>
</feature>
<organism evidence="3 4">
    <name type="scientific">Jeotgalibacillus terrae</name>
    <dbReference type="NCBI Taxonomy" id="587735"/>
    <lineage>
        <taxon>Bacteria</taxon>
        <taxon>Bacillati</taxon>
        <taxon>Bacillota</taxon>
        <taxon>Bacilli</taxon>
        <taxon>Bacillales</taxon>
        <taxon>Caryophanaceae</taxon>
        <taxon>Jeotgalibacillus</taxon>
    </lineage>
</organism>
<feature type="compositionally biased region" description="Basic and acidic residues" evidence="1">
    <location>
        <begin position="1"/>
        <end position="20"/>
    </location>
</feature>
<keyword evidence="4" id="KW-1185">Reference proteome</keyword>
<protein>
    <submittedName>
        <fullName evidence="3">DUF6366 family protein</fullName>
    </submittedName>
</protein>
<dbReference type="EMBL" id="JBHUPG010000031">
    <property type="protein sequence ID" value="MFD2913441.1"/>
    <property type="molecule type" value="Genomic_DNA"/>
</dbReference>
<sequence length="198" mass="21980">MNNKDRAETVREKLRQKELKNPSGSSQGRNLSDLTGGLSWKATGIIILLLIAGSLYYLLKSNPPIVISTISSSDDRQSVVVGIGNEGFRDIQLLDVTVNDGGEPSEAMLQVSNAEQGLIVTDNFMSEEVKDFGFTRLDMITIKSGTPAYPNLEESNQGIPLEDLPLFGVSVIHDEPIDRIDIEYRHFGMKYEHTVYFD</sequence>
<dbReference type="Pfam" id="PF19893">
    <property type="entry name" value="DUF6366"/>
    <property type="match status" value="1"/>
</dbReference>
<dbReference type="InterPro" id="IPR045946">
    <property type="entry name" value="DUF6366"/>
</dbReference>
<feature type="region of interest" description="Disordered" evidence="1">
    <location>
        <begin position="1"/>
        <end position="30"/>
    </location>
</feature>
<evidence type="ECO:0000256" key="1">
    <source>
        <dbReference type="SAM" id="MobiDB-lite"/>
    </source>
</evidence>
<keyword evidence="2" id="KW-0812">Transmembrane</keyword>
<accession>A0ABW5ZM63</accession>
<proteinExistence type="predicted"/>
<keyword evidence="2" id="KW-1133">Transmembrane helix</keyword>
<dbReference type="RefSeq" id="WP_204728474.1">
    <property type="nucleotide sequence ID" value="NZ_JAFBDK010000003.1"/>
</dbReference>
<reference evidence="4" key="1">
    <citation type="journal article" date="2019" name="Int. J. Syst. Evol. Microbiol.">
        <title>The Global Catalogue of Microorganisms (GCM) 10K type strain sequencing project: providing services to taxonomists for standard genome sequencing and annotation.</title>
        <authorList>
            <consortium name="The Broad Institute Genomics Platform"/>
            <consortium name="The Broad Institute Genome Sequencing Center for Infectious Disease"/>
            <person name="Wu L."/>
            <person name="Ma J."/>
        </authorList>
    </citation>
    <scope>NUCLEOTIDE SEQUENCE [LARGE SCALE GENOMIC DNA]</scope>
    <source>
        <strain evidence="4">KCTC 13528</strain>
    </source>
</reference>
<evidence type="ECO:0000256" key="2">
    <source>
        <dbReference type="SAM" id="Phobius"/>
    </source>
</evidence>
<name>A0ABW5ZM63_9BACL</name>
<gene>
    <name evidence="3" type="ORF">ACFS5P_16260</name>
</gene>
<comment type="caution">
    <text evidence="3">The sequence shown here is derived from an EMBL/GenBank/DDBJ whole genome shotgun (WGS) entry which is preliminary data.</text>
</comment>
<dbReference type="Proteomes" id="UP001597561">
    <property type="component" value="Unassembled WGS sequence"/>
</dbReference>
<keyword evidence="2" id="KW-0472">Membrane</keyword>
<evidence type="ECO:0000313" key="4">
    <source>
        <dbReference type="Proteomes" id="UP001597561"/>
    </source>
</evidence>
<evidence type="ECO:0000313" key="3">
    <source>
        <dbReference type="EMBL" id="MFD2913441.1"/>
    </source>
</evidence>